<dbReference type="InterPro" id="IPR010349">
    <property type="entry name" value="Asparaginase_II"/>
</dbReference>
<dbReference type="Proteomes" id="UP000741013">
    <property type="component" value="Unassembled WGS sequence"/>
</dbReference>
<name>A0ABS4Q5E1_9PSEU</name>
<gene>
    <name evidence="1" type="ORF">JOM49_007850</name>
</gene>
<dbReference type="PANTHER" id="PTHR42110">
    <property type="entry name" value="L-ASPARAGINASE, PUTATIVE (AFU_ORTHOLOGUE AFUA_3G11890)-RELATED"/>
    <property type="match status" value="1"/>
</dbReference>
<accession>A0ABS4Q5E1</accession>
<proteinExistence type="predicted"/>
<organism evidence="1 2">
    <name type="scientific">Amycolatopsis magusensis</name>
    <dbReference type="NCBI Taxonomy" id="882444"/>
    <lineage>
        <taxon>Bacteria</taxon>
        <taxon>Bacillati</taxon>
        <taxon>Actinomycetota</taxon>
        <taxon>Actinomycetes</taxon>
        <taxon>Pseudonocardiales</taxon>
        <taxon>Pseudonocardiaceae</taxon>
        <taxon>Amycolatopsis</taxon>
    </lineage>
</organism>
<evidence type="ECO:0000313" key="2">
    <source>
        <dbReference type="Proteomes" id="UP000741013"/>
    </source>
</evidence>
<protein>
    <submittedName>
        <fullName evidence="1">L-asparaginase II</fullName>
    </submittedName>
</protein>
<comment type="caution">
    <text evidence="1">The sequence shown here is derived from an EMBL/GenBank/DDBJ whole genome shotgun (WGS) entry which is preliminary data.</text>
</comment>
<dbReference type="PANTHER" id="PTHR42110:SF1">
    <property type="entry name" value="L-ASPARAGINASE, PUTATIVE (AFU_ORTHOLOGUE AFUA_3G11890)-RELATED"/>
    <property type="match status" value="1"/>
</dbReference>
<dbReference type="RefSeq" id="WP_209669316.1">
    <property type="nucleotide sequence ID" value="NZ_JAGGMS010000001.1"/>
</dbReference>
<keyword evidence="2" id="KW-1185">Reference proteome</keyword>
<evidence type="ECO:0000313" key="1">
    <source>
        <dbReference type="EMBL" id="MBP2186324.1"/>
    </source>
</evidence>
<sequence length="312" mass="32315">MTAAPAHVPLLHVLRDGLVESVHFGSVVVIGPDGEVRFSTGDVESPGYPRSAAKPLQAAAMTRLGLDLPDDLRALVAASHSGEDFHLAGVRRILGDAGCTGAHLRNPVALPYDPIVRDAWLAAGRPASKLSHNCSGKHAAMLAVSRAHGWSTKDYLDPDHPLQREIATVVAELADEPIAKVATDGCGAPLFSISLLGLTRAIGRLGAADPETAEGAVAHAIRRHPEMLAGIRRDVTKLMRAVPGLIAKDGFEGVQVAALPDGSALGVKIADGGDRARLPVTLAALGLLGVETALDQDPTLQVTGELALAPVS</sequence>
<dbReference type="Pfam" id="PF06089">
    <property type="entry name" value="Asparaginase_II"/>
    <property type="match status" value="1"/>
</dbReference>
<reference evidence="1 2" key="1">
    <citation type="submission" date="2021-03" db="EMBL/GenBank/DDBJ databases">
        <title>Sequencing the genomes of 1000 actinobacteria strains.</title>
        <authorList>
            <person name="Klenk H.-P."/>
        </authorList>
    </citation>
    <scope>NUCLEOTIDE SEQUENCE [LARGE SCALE GENOMIC DNA]</scope>
    <source>
        <strain evidence="1 2">DSM 45510</strain>
    </source>
</reference>
<dbReference type="EMBL" id="JAGGMS010000001">
    <property type="protein sequence ID" value="MBP2186324.1"/>
    <property type="molecule type" value="Genomic_DNA"/>
</dbReference>